<name>A0A4U5TPQ8_9FLAO</name>
<dbReference type="Proteomes" id="UP000306552">
    <property type="component" value="Unassembled WGS sequence"/>
</dbReference>
<dbReference type="InterPro" id="IPR003305">
    <property type="entry name" value="CenC_carb-bd"/>
</dbReference>
<dbReference type="GO" id="GO:0016798">
    <property type="term" value="F:hydrolase activity, acting on glycosyl bonds"/>
    <property type="evidence" value="ECO:0007669"/>
    <property type="project" value="InterPro"/>
</dbReference>
<accession>A0A4U5TPQ8</accession>
<keyword evidence="7" id="KW-1185">Reference proteome</keyword>
<feature type="domain" description="Secretion system C-terminal sorting" evidence="5">
    <location>
        <begin position="379"/>
        <end position="445"/>
    </location>
</feature>
<keyword evidence="2" id="KW-0378">Hydrolase</keyword>
<feature type="signal peptide" evidence="3">
    <location>
        <begin position="1"/>
        <end position="19"/>
    </location>
</feature>
<dbReference type="InterPro" id="IPR026444">
    <property type="entry name" value="Secre_tail"/>
</dbReference>
<evidence type="ECO:0000256" key="2">
    <source>
        <dbReference type="ARBA" id="ARBA00022801"/>
    </source>
</evidence>
<reference evidence="6 7" key="1">
    <citation type="submission" date="2019-04" db="EMBL/GenBank/DDBJ databases">
        <title>Psychroflexus halotolerans sp. nov., isolated from a marine solar saltern.</title>
        <authorList>
            <person name="Feng X."/>
        </authorList>
    </citation>
    <scope>NUCLEOTIDE SEQUENCE [LARGE SCALE GENOMIC DNA]</scope>
    <source>
        <strain evidence="6 7">WDS2C27</strain>
    </source>
</reference>
<dbReference type="Gene3D" id="2.60.120.260">
    <property type="entry name" value="Galactose-binding domain-like"/>
    <property type="match status" value="2"/>
</dbReference>
<dbReference type="SUPFAM" id="SSF49785">
    <property type="entry name" value="Galactose-binding domain-like"/>
    <property type="match status" value="2"/>
</dbReference>
<dbReference type="InterPro" id="IPR008979">
    <property type="entry name" value="Galactose-bd-like_sf"/>
</dbReference>
<proteinExistence type="predicted"/>
<sequence>MKKITLLILFFVASLIGYSQELVTNGDFESATTGAWFGNAFNIVTQGSNNLNQANVTSAGAPFDVNLSQVIDLQDGLTYELNFDAFTDTNTGTRTIIAGLGQNGGDFTSLTEQPTLTSTPQTFTFQFTVNYGDNVDDRVLFDMGAETGFVFIDDVSVIEVTTTCNNGVQDGDETGVDCGGSICPPCVNPPSGPPTTPPARDPSSVLSVYSDAYTQAPTDGFQTFGGAVVTEIDLSGNGIQQVTTPVTGSGLQYQYFGVTPQFLDLSAMTNMHIDFYFEGNPSAPGTILIVIAQYSDGTNIQENFDVTALAPNTWHENDIPFADFDANSGNPRDEIQQVIVQVAGADGSITGPFYIDNLYFHDNTTIGTEDFTSNNFSTYPNPTSDSWTITSQNENIKTVEIFNTLGRLVKSFAVNDQYTQINASDLSSGIYFAKVSGGNNQVKTLKLIKK</sequence>
<dbReference type="OrthoDB" id="5381604at2"/>
<dbReference type="Pfam" id="PF02018">
    <property type="entry name" value="CBM_4_9"/>
    <property type="match status" value="1"/>
</dbReference>
<protein>
    <submittedName>
        <fullName evidence="6">T9SS type A sorting domain-containing protein</fullName>
    </submittedName>
</protein>
<feature type="domain" description="CBM-cenC" evidence="4">
    <location>
        <begin position="21"/>
        <end position="134"/>
    </location>
</feature>
<evidence type="ECO:0000256" key="1">
    <source>
        <dbReference type="ARBA" id="ARBA00022729"/>
    </source>
</evidence>
<gene>
    <name evidence="6" type="ORF">FCN74_08870</name>
</gene>
<feature type="chain" id="PRO_5020642117" evidence="3">
    <location>
        <begin position="20"/>
        <end position="450"/>
    </location>
</feature>
<organism evidence="6 7">
    <name type="scientific">Mesohalobacter halotolerans</name>
    <dbReference type="NCBI Taxonomy" id="1883405"/>
    <lineage>
        <taxon>Bacteria</taxon>
        <taxon>Pseudomonadati</taxon>
        <taxon>Bacteroidota</taxon>
        <taxon>Flavobacteriia</taxon>
        <taxon>Flavobacteriales</taxon>
        <taxon>Flavobacteriaceae</taxon>
        <taxon>Mesohalobacter</taxon>
    </lineage>
</organism>
<dbReference type="Pfam" id="PF18962">
    <property type="entry name" value="Por_Secre_tail"/>
    <property type="match status" value="1"/>
</dbReference>
<evidence type="ECO:0000259" key="5">
    <source>
        <dbReference type="Pfam" id="PF18962"/>
    </source>
</evidence>
<evidence type="ECO:0000256" key="3">
    <source>
        <dbReference type="SAM" id="SignalP"/>
    </source>
</evidence>
<evidence type="ECO:0000259" key="4">
    <source>
        <dbReference type="Pfam" id="PF02018"/>
    </source>
</evidence>
<evidence type="ECO:0000313" key="6">
    <source>
        <dbReference type="EMBL" id="TKS56119.1"/>
    </source>
</evidence>
<keyword evidence="1 3" id="KW-0732">Signal</keyword>
<dbReference type="AlphaFoldDB" id="A0A4U5TPQ8"/>
<comment type="caution">
    <text evidence="6">The sequence shown here is derived from an EMBL/GenBank/DDBJ whole genome shotgun (WGS) entry which is preliminary data.</text>
</comment>
<evidence type="ECO:0000313" key="7">
    <source>
        <dbReference type="Proteomes" id="UP000306552"/>
    </source>
</evidence>
<dbReference type="EMBL" id="SWMU01000003">
    <property type="protein sequence ID" value="TKS56119.1"/>
    <property type="molecule type" value="Genomic_DNA"/>
</dbReference>
<dbReference type="NCBIfam" id="TIGR04183">
    <property type="entry name" value="Por_Secre_tail"/>
    <property type="match status" value="1"/>
</dbReference>